<evidence type="ECO:0000256" key="3">
    <source>
        <dbReference type="ARBA" id="ARBA00022714"/>
    </source>
</evidence>
<feature type="transmembrane region" description="Helical" evidence="10">
    <location>
        <begin position="102"/>
        <end position="121"/>
    </location>
</feature>
<evidence type="ECO:0000256" key="7">
    <source>
        <dbReference type="ARBA" id="ARBA00023157"/>
    </source>
</evidence>
<reference evidence="12 13" key="1">
    <citation type="submission" date="2016-01" db="EMBL/GenBank/DDBJ databases">
        <authorList>
            <consortium name="TB Trials Study Group"/>
            <person name="Sutton G."/>
            <person name="Brinkac L."/>
            <person name="Sanka R."/>
            <person name="Adams M."/>
            <person name="Lau E.L."/>
            <person name="Macaden R."/>
            <person name="Grewal H.M.S."/>
        </authorList>
    </citation>
    <scope>NUCLEOTIDE SEQUENCE [LARGE SCALE GENOMIC DNA]</scope>
    <source>
        <strain evidence="12 13">IS-1744</strain>
    </source>
</reference>
<proteinExistence type="predicted"/>
<dbReference type="Gene3D" id="2.102.10.10">
    <property type="entry name" value="Rieske [2Fe-2S] iron-sulphur domain"/>
    <property type="match status" value="1"/>
</dbReference>
<dbReference type="EMBL" id="LQIR01000034">
    <property type="protein sequence ID" value="KUI12325.1"/>
    <property type="molecule type" value="Genomic_DNA"/>
</dbReference>
<keyword evidence="10" id="KW-1133">Transmembrane helix</keyword>
<evidence type="ECO:0000259" key="11">
    <source>
        <dbReference type="PROSITE" id="PS51296"/>
    </source>
</evidence>
<dbReference type="GO" id="GO:0051537">
    <property type="term" value="F:2 iron, 2 sulfur cluster binding"/>
    <property type="evidence" value="ECO:0007669"/>
    <property type="project" value="UniProtKB-KW"/>
</dbReference>
<dbReference type="PRINTS" id="PR00162">
    <property type="entry name" value="RIESKE"/>
</dbReference>
<dbReference type="Proteomes" id="UP000053707">
    <property type="component" value="Unassembled WGS sequence"/>
</dbReference>
<keyword evidence="6" id="KW-0411">Iron-sulfur</keyword>
<evidence type="ECO:0000256" key="4">
    <source>
        <dbReference type="ARBA" id="ARBA00022723"/>
    </source>
</evidence>
<dbReference type="InterPro" id="IPR005805">
    <property type="entry name" value="Rieske_Fe-S_prot_C"/>
</dbReference>
<evidence type="ECO:0000313" key="12">
    <source>
        <dbReference type="EMBL" id="KUI12325.1"/>
    </source>
</evidence>
<keyword evidence="7" id="KW-1015">Disulfide bond</keyword>
<evidence type="ECO:0000256" key="8">
    <source>
        <dbReference type="ARBA" id="ARBA00029586"/>
    </source>
</evidence>
<feature type="transmembrane region" description="Helical" evidence="10">
    <location>
        <begin position="41"/>
        <end position="61"/>
    </location>
</feature>
<dbReference type="PANTHER" id="PTHR10134">
    <property type="entry name" value="CYTOCHROME B-C1 COMPLEX SUBUNIT RIESKE, MITOCHONDRIAL"/>
    <property type="match status" value="1"/>
</dbReference>
<keyword evidence="13" id="KW-1185">Reference proteome</keyword>
<dbReference type="PROSITE" id="PS51296">
    <property type="entry name" value="RIESKE"/>
    <property type="match status" value="1"/>
</dbReference>
<dbReference type="AlphaFoldDB" id="A0A101A3G3"/>
<dbReference type="GO" id="GO:0016020">
    <property type="term" value="C:membrane"/>
    <property type="evidence" value="ECO:0007669"/>
    <property type="project" value="InterPro"/>
</dbReference>
<evidence type="ECO:0000256" key="10">
    <source>
        <dbReference type="SAM" id="Phobius"/>
    </source>
</evidence>
<dbReference type="GO" id="GO:0004497">
    <property type="term" value="F:monooxygenase activity"/>
    <property type="evidence" value="ECO:0007669"/>
    <property type="project" value="UniProtKB-ARBA"/>
</dbReference>
<evidence type="ECO:0000256" key="5">
    <source>
        <dbReference type="ARBA" id="ARBA00023004"/>
    </source>
</evidence>
<evidence type="ECO:0000256" key="2">
    <source>
        <dbReference type="ARBA" id="ARBA00015816"/>
    </source>
</evidence>
<dbReference type="SUPFAM" id="SSF50022">
    <property type="entry name" value="ISP domain"/>
    <property type="match status" value="1"/>
</dbReference>
<dbReference type="GO" id="GO:0046872">
    <property type="term" value="F:metal ion binding"/>
    <property type="evidence" value="ECO:0007669"/>
    <property type="project" value="UniProtKB-KW"/>
</dbReference>
<gene>
    <name evidence="12" type="ORF">AU192_19850</name>
</gene>
<keyword evidence="10" id="KW-0472">Membrane</keyword>
<evidence type="ECO:0000256" key="6">
    <source>
        <dbReference type="ARBA" id="ARBA00023014"/>
    </source>
</evidence>
<accession>A0A101A3G3</accession>
<organism evidence="12 13">
    <name type="scientific">Mycobacterium lehmannii</name>
    <dbReference type="NCBI Taxonomy" id="2048550"/>
    <lineage>
        <taxon>Bacteria</taxon>
        <taxon>Bacillati</taxon>
        <taxon>Actinomycetota</taxon>
        <taxon>Actinomycetes</taxon>
        <taxon>Mycobacteriales</taxon>
        <taxon>Mycobacteriaceae</taxon>
        <taxon>Mycobacterium</taxon>
    </lineage>
</organism>
<evidence type="ECO:0000313" key="13">
    <source>
        <dbReference type="Proteomes" id="UP000053707"/>
    </source>
</evidence>
<dbReference type="Pfam" id="PF00355">
    <property type="entry name" value="Rieske"/>
    <property type="match status" value="1"/>
</dbReference>
<comment type="cofactor">
    <cofactor evidence="9">
        <name>[2Fe-2S] cluster</name>
        <dbReference type="ChEBI" id="CHEBI:190135"/>
    </cofactor>
</comment>
<dbReference type="InterPro" id="IPR014349">
    <property type="entry name" value="Rieske_Fe-S_prot"/>
</dbReference>
<keyword evidence="4" id="KW-0479">Metal-binding</keyword>
<comment type="function">
    <text evidence="1">Iron-sulfur subunit of the cytochrome bc1 complex, an essential component of the respiratory electron transport chain required for ATP synthesis. The bc1 complex catalyzes the oxidation of menaquinol and the reduction of cytochrome c in the respiratory chain. The bc1 complex operates through a Q-cycle mechanism that couples electron transfer to generation of the proton gradient that drives ATP synthesis.</text>
</comment>
<keyword evidence="10" id="KW-0812">Transmembrane</keyword>
<dbReference type="InterPro" id="IPR036922">
    <property type="entry name" value="Rieske_2Fe-2S_sf"/>
</dbReference>
<dbReference type="GO" id="GO:0016705">
    <property type="term" value="F:oxidoreductase activity, acting on paired donors, with incorporation or reduction of molecular oxygen"/>
    <property type="evidence" value="ECO:0007669"/>
    <property type="project" value="UniProtKB-ARBA"/>
</dbReference>
<evidence type="ECO:0000256" key="1">
    <source>
        <dbReference type="ARBA" id="ARBA00002494"/>
    </source>
</evidence>
<dbReference type="CDD" id="cd03467">
    <property type="entry name" value="Rieske"/>
    <property type="match status" value="1"/>
</dbReference>
<comment type="caution">
    <text evidence="12">The sequence shown here is derived from an EMBL/GenBank/DDBJ whole genome shotgun (WGS) entry which is preliminary data.</text>
</comment>
<dbReference type="InterPro" id="IPR017941">
    <property type="entry name" value="Rieske_2Fe-2S"/>
</dbReference>
<keyword evidence="3" id="KW-0001">2Fe-2S</keyword>
<sequence length="285" mass="30179">MTRTREDADRPQIAIVASFGAAIAGAVLFATAYALAWSTQAMGAALVIAFGGLSVGLTVWARRLTRQGGYVEEHEGFASPQSETTAAAGELTAIAHPHRRGLLAMLMLAVSAVGAALLFPLRSLLQPRGEHPLRQLSQTAWRLDNPRLVDADNRPVRLSDVTEETVLKVFPEGHTEGGDVPAFLVRITPSRFTVRPPGGMIDGVVAYSLVCTHAGCPVSLYEQGTAQMLCPCHQSIFDLLAAGKPVQGPAARSLPGLPIAVDEAGFLYATGDFTSPPGPGYWSRP</sequence>
<keyword evidence="5" id="KW-0408">Iron</keyword>
<feature type="domain" description="Rieske" evidence="11">
    <location>
        <begin position="202"/>
        <end position="268"/>
    </location>
</feature>
<feature type="transmembrane region" description="Helical" evidence="10">
    <location>
        <begin position="12"/>
        <end position="35"/>
    </location>
</feature>
<name>A0A101A3G3_9MYCO</name>
<protein>
    <recommendedName>
        <fullName evidence="2">Cytochrome bc1 complex Rieske iron-sulfur subunit</fullName>
    </recommendedName>
    <alternativeName>
        <fullName evidence="8">Cytochrome bc1 reductase complex subunit QcrA</fullName>
    </alternativeName>
</protein>
<evidence type="ECO:0000256" key="9">
    <source>
        <dbReference type="ARBA" id="ARBA00034078"/>
    </source>
</evidence>